<feature type="region of interest" description="Disordered" evidence="1">
    <location>
        <begin position="19"/>
        <end position="144"/>
    </location>
</feature>
<sequence length="411" mass="45792">MSALPSAECEAARRRVEVAEQRRNASRHQVQDAQLQLQASQRQLDEDEADLEASRTQLRVEESRVPENAGSGHGNNLPPPTATATTAPVGSLPGYGHSGSRFERDGKAPRSSSANNVGMSGRGSFGGVSKDNPNPKSQAARPAISQPWKHGYFWVPDRTPKQVVSETRLSGGRYQFKGSIGSDPARVSGFTDRWQDGNEILQRASQDLDQGSDLLAFEVKVKPFQGQLPFIKAKATATRVIKSTGRTEEKAPEIGMELFSIKPWSSCIECGDHHALKDCLFVPKGYVHGCTLCNTRDHAVDSCNQFQDMSLKEKAKLLVYERGSLPMLETSPDQPEWHWYLKEYLREAGQDADVPKAFPWTLEFAKKVRDRDNFDGIQLRWVIYKDVDALPKDPAHGSFDAVHQLYWSDRV</sequence>
<name>A0ABQ8RH91_FUSEQ</name>
<reference evidence="2" key="1">
    <citation type="submission" date="2022-09" db="EMBL/GenBank/DDBJ databases">
        <title>Fusarium specimens isolated from Avocado Roots.</title>
        <authorList>
            <person name="Stajich J."/>
            <person name="Roper C."/>
            <person name="Heimlech-Rivalta G."/>
        </authorList>
    </citation>
    <scope>NUCLEOTIDE SEQUENCE</scope>
    <source>
        <strain evidence="2">CF00095</strain>
    </source>
</reference>
<evidence type="ECO:0000256" key="1">
    <source>
        <dbReference type="SAM" id="MobiDB-lite"/>
    </source>
</evidence>
<keyword evidence="3" id="KW-1185">Reference proteome</keyword>
<dbReference type="Proteomes" id="UP001152024">
    <property type="component" value="Unassembled WGS sequence"/>
</dbReference>
<organism evidence="2 3">
    <name type="scientific">Fusarium equiseti</name>
    <name type="common">Fusarium scirpi</name>
    <dbReference type="NCBI Taxonomy" id="61235"/>
    <lineage>
        <taxon>Eukaryota</taxon>
        <taxon>Fungi</taxon>
        <taxon>Dikarya</taxon>
        <taxon>Ascomycota</taxon>
        <taxon>Pezizomycotina</taxon>
        <taxon>Sordariomycetes</taxon>
        <taxon>Hypocreomycetidae</taxon>
        <taxon>Hypocreales</taxon>
        <taxon>Nectriaceae</taxon>
        <taxon>Fusarium</taxon>
        <taxon>Fusarium incarnatum-equiseti species complex</taxon>
    </lineage>
</organism>
<evidence type="ECO:0000313" key="3">
    <source>
        <dbReference type="Proteomes" id="UP001152024"/>
    </source>
</evidence>
<protein>
    <submittedName>
        <fullName evidence="2">Uncharacterized protein</fullName>
    </submittedName>
</protein>
<dbReference type="EMBL" id="JAOQBH010000006">
    <property type="protein sequence ID" value="KAJ4135202.1"/>
    <property type="molecule type" value="Genomic_DNA"/>
</dbReference>
<comment type="caution">
    <text evidence="2">The sequence shown here is derived from an EMBL/GenBank/DDBJ whole genome shotgun (WGS) entry which is preliminary data.</text>
</comment>
<evidence type="ECO:0000313" key="2">
    <source>
        <dbReference type="EMBL" id="KAJ4135202.1"/>
    </source>
</evidence>
<gene>
    <name evidence="2" type="ORF">NW768_004823</name>
</gene>
<feature type="compositionally biased region" description="Low complexity" evidence="1">
    <location>
        <begin position="31"/>
        <end position="42"/>
    </location>
</feature>
<accession>A0ABQ8RH91</accession>
<proteinExistence type="predicted"/>